<dbReference type="PANTHER" id="PTHR34846:SF11">
    <property type="entry name" value="4-CARBOXYMUCONOLACTONE DECARBOXYLASE FAMILY PROTEIN (AFU_ORTHOLOGUE AFUA_6G11590)"/>
    <property type="match status" value="1"/>
</dbReference>
<dbReference type="Proteomes" id="UP000249364">
    <property type="component" value="Unassembled WGS sequence"/>
</dbReference>
<name>A0A2W7QY45_9RHOB</name>
<dbReference type="EMBL" id="QKZQ01000003">
    <property type="protein sequence ID" value="PZX46639.1"/>
    <property type="molecule type" value="Genomic_DNA"/>
</dbReference>
<dbReference type="OrthoDB" id="4704294at2"/>
<dbReference type="PANTHER" id="PTHR34846">
    <property type="entry name" value="4-CARBOXYMUCONOLACTONE DECARBOXYLASE FAMILY PROTEIN (AFU_ORTHOLOGUE AFUA_6G11590)"/>
    <property type="match status" value="1"/>
</dbReference>
<dbReference type="STRING" id="121821.GCA_001870675_03007"/>
<sequence>MTRPIAPIRDADWPEAVADLRTGFAGKMNVYRIMAHHPDLLRAWTGLRHHIVQSSALGRMRAEVVILRLAYKLSSSYEWNQHVLRGLDVGLSTKRIESLRGPVCDMAQDDAQLAGAVDMLLAHHRLPPEQLSQLETLIGRPAVLDLMATMGMYLTLGFMLNSTQCPLDDDVAADLAATAPDLMM</sequence>
<organism evidence="1 2">
    <name type="scientific">Roseinatronobacter thiooxidans</name>
    <dbReference type="NCBI Taxonomy" id="121821"/>
    <lineage>
        <taxon>Bacteria</taxon>
        <taxon>Pseudomonadati</taxon>
        <taxon>Pseudomonadota</taxon>
        <taxon>Alphaproteobacteria</taxon>
        <taxon>Rhodobacterales</taxon>
        <taxon>Paracoccaceae</taxon>
        <taxon>Roseinatronobacter</taxon>
    </lineage>
</organism>
<protein>
    <submittedName>
        <fullName evidence="1">Carboxymuconolactone decarboxylase family protein</fullName>
    </submittedName>
</protein>
<evidence type="ECO:0000313" key="2">
    <source>
        <dbReference type="Proteomes" id="UP000249364"/>
    </source>
</evidence>
<keyword evidence="2" id="KW-1185">Reference proteome</keyword>
<dbReference type="AlphaFoldDB" id="A0A2W7QY45"/>
<dbReference type="RefSeq" id="WP_071470784.1">
    <property type="nucleotide sequence ID" value="NZ_MEHT01000045.1"/>
</dbReference>
<dbReference type="Gene3D" id="1.20.1290.10">
    <property type="entry name" value="AhpD-like"/>
    <property type="match status" value="1"/>
</dbReference>
<gene>
    <name evidence="1" type="ORF">LY56_00842</name>
</gene>
<dbReference type="SUPFAM" id="SSF69118">
    <property type="entry name" value="AhpD-like"/>
    <property type="match status" value="1"/>
</dbReference>
<accession>A0A2W7QY45</accession>
<dbReference type="InterPro" id="IPR029032">
    <property type="entry name" value="AhpD-like"/>
</dbReference>
<proteinExistence type="predicted"/>
<comment type="caution">
    <text evidence="1">The sequence shown here is derived from an EMBL/GenBank/DDBJ whole genome shotgun (WGS) entry which is preliminary data.</text>
</comment>
<reference evidence="1 2" key="1">
    <citation type="submission" date="2018-06" db="EMBL/GenBank/DDBJ databases">
        <title>Genomic Encyclopedia of Archaeal and Bacterial Type Strains, Phase II (KMG-II): from individual species to whole genera.</title>
        <authorList>
            <person name="Goeker M."/>
        </authorList>
    </citation>
    <scope>NUCLEOTIDE SEQUENCE [LARGE SCALE GENOMIC DNA]</scope>
    <source>
        <strain evidence="1 2">DSM 13087</strain>
    </source>
</reference>
<evidence type="ECO:0000313" key="1">
    <source>
        <dbReference type="EMBL" id="PZX46639.1"/>
    </source>
</evidence>